<protein>
    <submittedName>
        <fullName evidence="2">Uncharacterized protein</fullName>
    </submittedName>
</protein>
<feature type="region of interest" description="Disordered" evidence="1">
    <location>
        <begin position="48"/>
        <end position="67"/>
    </location>
</feature>
<evidence type="ECO:0000313" key="3">
    <source>
        <dbReference type="Proteomes" id="UP001190700"/>
    </source>
</evidence>
<evidence type="ECO:0000313" key="2">
    <source>
        <dbReference type="EMBL" id="KAK3250279.1"/>
    </source>
</evidence>
<dbReference type="AlphaFoldDB" id="A0AAE0C9N3"/>
<accession>A0AAE0C9N3</accession>
<organism evidence="2 3">
    <name type="scientific">Cymbomonas tetramitiformis</name>
    <dbReference type="NCBI Taxonomy" id="36881"/>
    <lineage>
        <taxon>Eukaryota</taxon>
        <taxon>Viridiplantae</taxon>
        <taxon>Chlorophyta</taxon>
        <taxon>Pyramimonadophyceae</taxon>
        <taxon>Pyramimonadales</taxon>
        <taxon>Pyramimonadaceae</taxon>
        <taxon>Cymbomonas</taxon>
    </lineage>
</organism>
<gene>
    <name evidence="2" type="ORF">CYMTET_40329</name>
</gene>
<dbReference type="Proteomes" id="UP001190700">
    <property type="component" value="Unassembled WGS sequence"/>
</dbReference>
<sequence>MNPYAQCYIPDAYVKILHLEAQNAVMREILRMPPQASYAQGMCSNMMQPTPCRSERRDASSQTENSGRTCEVGLNTDQHVADQHTQTGATIIEALYAWRLAAERGRHVRESTDARLALRRYRCGVAARAFAEWSVLVGQARYDQIRITRAYCRWRIGVLHGIDARTRSRASELQLQEDEHVMMTQQNADLQLAVDALKTDLREETMRLNNSRGTSAELMRRLKVSTDCIQSMRKDYALTCGSCKKTLMKMHETPRTKESNGLCSFVAEENFDDDERASKVISDFANLQLQQLMLT</sequence>
<comment type="caution">
    <text evidence="2">The sequence shown here is derived from an EMBL/GenBank/DDBJ whole genome shotgun (WGS) entry which is preliminary data.</text>
</comment>
<keyword evidence="3" id="KW-1185">Reference proteome</keyword>
<evidence type="ECO:0000256" key="1">
    <source>
        <dbReference type="SAM" id="MobiDB-lite"/>
    </source>
</evidence>
<proteinExistence type="predicted"/>
<dbReference type="EMBL" id="LGRX02026811">
    <property type="protein sequence ID" value="KAK3250279.1"/>
    <property type="molecule type" value="Genomic_DNA"/>
</dbReference>
<name>A0AAE0C9N3_9CHLO</name>
<reference evidence="2 3" key="1">
    <citation type="journal article" date="2015" name="Genome Biol. Evol.">
        <title>Comparative Genomics of a Bacterivorous Green Alga Reveals Evolutionary Causalities and Consequences of Phago-Mixotrophic Mode of Nutrition.</title>
        <authorList>
            <person name="Burns J.A."/>
            <person name="Paasch A."/>
            <person name="Narechania A."/>
            <person name="Kim E."/>
        </authorList>
    </citation>
    <scope>NUCLEOTIDE SEQUENCE [LARGE SCALE GENOMIC DNA]</scope>
    <source>
        <strain evidence="2 3">PLY_AMNH</strain>
    </source>
</reference>